<feature type="signal peptide" evidence="2">
    <location>
        <begin position="1"/>
        <end position="21"/>
    </location>
</feature>
<evidence type="ECO:0000313" key="4">
    <source>
        <dbReference type="Proteomes" id="UP001190700"/>
    </source>
</evidence>
<evidence type="ECO:0008006" key="5">
    <source>
        <dbReference type="Google" id="ProtNLM"/>
    </source>
</evidence>
<evidence type="ECO:0000313" key="3">
    <source>
        <dbReference type="EMBL" id="KAK3265386.1"/>
    </source>
</evidence>
<dbReference type="EMBL" id="LGRX02013950">
    <property type="protein sequence ID" value="KAK3265386.1"/>
    <property type="molecule type" value="Genomic_DNA"/>
</dbReference>
<dbReference type="PANTHER" id="PTHR35580:SF1">
    <property type="entry name" value="PHYTASE-LIKE DOMAIN-CONTAINING PROTEIN"/>
    <property type="match status" value="1"/>
</dbReference>
<evidence type="ECO:0000256" key="2">
    <source>
        <dbReference type="SAM" id="SignalP"/>
    </source>
</evidence>
<comment type="caution">
    <text evidence="3">The sequence shown here is derived from an EMBL/GenBank/DDBJ whole genome shotgun (WGS) entry which is preliminary data.</text>
</comment>
<keyword evidence="2" id="KW-0732">Signal</keyword>
<keyword evidence="4" id="KW-1185">Reference proteome</keyword>
<protein>
    <recommendedName>
        <fullName evidence="5">Apple domain-containing protein</fullName>
    </recommendedName>
</protein>
<organism evidence="3 4">
    <name type="scientific">Cymbomonas tetramitiformis</name>
    <dbReference type="NCBI Taxonomy" id="36881"/>
    <lineage>
        <taxon>Eukaryota</taxon>
        <taxon>Viridiplantae</taxon>
        <taxon>Chlorophyta</taxon>
        <taxon>Pyramimonadophyceae</taxon>
        <taxon>Pyramimonadales</taxon>
        <taxon>Pyramimonadaceae</taxon>
        <taxon>Cymbomonas</taxon>
    </lineage>
</organism>
<sequence>MQLGRVPLLLLFVGSLLKIQAESTPSKNHLLSASTQGREQIISTDANTRRLLGDVETEGSWTDLGEGCCIEATFLEYGNIGDLAACQERCRTFTDCGSVSHGWSGESSQWCNIQARFSCRTPLNLSHCGTGDERFGVHTFVYAELPSLEWVVQGGGSLRDTSSAVVLDEEGAAFVTGYFTDTATFGHFVLTSAGGYDIFTIKVSAGGNISWALRGGGALDDKGFAVAVDAESGVVYTAGEYKSETITFGSLVLGAGSSSSSDIFLAKISRNGAWDWVFHGGGRKTDRASAVATDGFGNVLVAGHMTDTATFGEQVLTSAGESDVLVLKVSAEGTVLWAAASGGSDSDKGYSLAVDLATSSIFVTGVFASAPATFAPDSILASAGGYDAFVLKLHASGTALWALRAGGSQYDYGESIAVDSAGDSVVAGSFFSTPASFGAFRLSSAGLRDAFVIKVSDAGSVLWVTHGMGSDSVQANGISVDSEDGAVATGAFMSTATFSSFTLTSSGVTDIFVMKRGLDQGPQTPMQRGLDQAARPCKDGWTRGRTPMQRGLDQGLHAHAKKEGWTRGRTPMQRGPDQGPPSAAEG</sequence>
<feature type="chain" id="PRO_5041968535" description="Apple domain-containing protein" evidence="2">
    <location>
        <begin position="22"/>
        <end position="586"/>
    </location>
</feature>
<dbReference type="AlphaFoldDB" id="A0AAE0FUE2"/>
<dbReference type="InterPro" id="IPR052918">
    <property type="entry name" value="Motility_Chemotaxis_Reg"/>
</dbReference>
<gene>
    <name evidence="3" type="ORF">CYMTET_25928</name>
</gene>
<accession>A0AAE0FUE2</accession>
<reference evidence="3 4" key="1">
    <citation type="journal article" date="2015" name="Genome Biol. Evol.">
        <title>Comparative Genomics of a Bacterivorous Green Alga Reveals Evolutionary Causalities and Consequences of Phago-Mixotrophic Mode of Nutrition.</title>
        <authorList>
            <person name="Burns J.A."/>
            <person name="Paasch A."/>
            <person name="Narechania A."/>
            <person name="Kim E."/>
        </authorList>
    </citation>
    <scope>NUCLEOTIDE SEQUENCE [LARGE SCALE GENOMIC DNA]</scope>
    <source>
        <strain evidence="3 4">PLY_AMNH</strain>
    </source>
</reference>
<evidence type="ECO:0000256" key="1">
    <source>
        <dbReference type="SAM" id="MobiDB-lite"/>
    </source>
</evidence>
<dbReference type="Proteomes" id="UP001190700">
    <property type="component" value="Unassembled WGS sequence"/>
</dbReference>
<name>A0AAE0FUE2_9CHLO</name>
<dbReference type="PANTHER" id="PTHR35580">
    <property type="entry name" value="CELL SURFACE GLYCOPROTEIN (S-LAYER PROTEIN)-LIKE PROTEIN"/>
    <property type="match status" value="1"/>
</dbReference>
<feature type="region of interest" description="Disordered" evidence="1">
    <location>
        <begin position="540"/>
        <end position="586"/>
    </location>
</feature>
<proteinExistence type="predicted"/>